<dbReference type="GO" id="GO:0030686">
    <property type="term" value="C:90S preribosome"/>
    <property type="evidence" value="ECO:0007669"/>
    <property type="project" value="TreeGrafter"/>
</dbReference>
<dbReference type="STRING" id="284590.Q6CMV4"/>
<dbReference type="InterPro" id="IPR011989">
    <property type="entry name" value="ARM-like"/>
</dbReference>
<dbReference type="KEGG" id="kla:KLLA0_E17425g"/>
<dbReference type="InterPro" id="IPR046523">
    <property type="entry name" value="UTP20_dom"/>
</dbReference>
<dbReference type="SUPFAM" id="SSF48371">
    <property type="entry name" value="ARM repeat"/>
    <property type="match status" value="4"/>
</dbReference>
<dbReference type="Pfam" id="PF23099">
    <property type="entry name" value="UTP20_C"/>
    <property type="match status" value="1"/>
</dbReference>
<evidence type="ECO:0000259" key="3">
    <source>
        <dbReference type="Pfam" id="PF20416"/>
    </source>
</evidence>
<reference evidence="5 6" key="1">
    <citation type="journal article" date="2004" name="Nature">
        <title>Genome evolution in yeasts.</title>
        <authorList>
            <consortium name="Genolevures"/>
            <person name="Dujon B."/>
            <person name="Sherman D."/>
            <person name="Fischer G."/>
            <person name="Durrens P."/>
            <person name="Casaregola S."/>
            <person name="Lafontaine I."/>
            <person name="de Montigny J."/>
            <person name="Marck C."/>
            <person name="Neuveglise C."/>
            <person name="Talla E."/>
            <person name="Goffard N."/>
            <person name="Frangeul L."/>
            <person name="Aigle M."/>
            <person name="Anthouard V."/>
            <person name="Babour A."/>
            <person name="Barbe V."/>
            <person name="Barnay S."/>
            <person name="Blanchin S."/>
            <person name="Beckerich J.M."/>
            <person name="Beyne E."/>
            <person name="Bleykasten C."/>
            <person name="Boisrame A."/>
            <person name="Boyer J."/>
            <person name="Cattolico L."/>
            <person name="Confanioleri F."/>
            <person name="de Daruvar A."/>
            <person name="Despons L."/>
            <person name="Fabre E."/>
            <person name="Fairhead C."/>
            <person name="Ferry-Dumazet H."/>
            <person name="Groppi A."/>
            <person name="Hantraye F."/>
            <person name="Hennequin C."/>
            <person name="Jauniaux N."/>
            <person name="Joyet P."/>
            <person name="Kachouri R."/>
            <person name="Kerrest A."/>
            <person name="Koszul R."/>
            <person name="Lemaire M."/>
            <person name="Lesur I."/>
            <person name="Ma L."/>
            <person name="Muller H."/>
            <person name="Nicaud J.M."/>
            <person name="Nikolski M."/>
            <person name="Oztas S."/>
            <person name="Ozier-Kalogeropoulos O."/>
            <person name="Pellenz S."/>
            <person name="Potier S."/>
            <person name="Richard G.F."/>
            <person name="Straub M.L."/>
            <person name="Suleau A."/>
            <person name="Swennene D."/>
            <person name="Tekaia F."/>
            <person name="Wesolowski-Louvel M."/>
            <person name="Westhof E."/>
            <person name="Wirth B."/>
            <person name="Zeniou-Meyer M."/>
            <person name="Zivanovic I."/>
            <person name="Bolotin-Fukuhara M."/>
            <person name="Thierry A."/>
            <person name="Bouchier C."/>
            <person name="Caudron B."/>
            <person name="Scarpelli C."/>
            <person name="Gaillardin C."/>
            <person name="Weissenbach J."/>
            <person name="Wincker P."/>
            <person name="Souciet J.L."/>
        </authorList>
    </citation>
    <scope>NUCLEOTIDE SEQUENCE [LARGE SCALE GENOMIC DNA]</scope>
    <source>
        <strain evidence="6">ATCC 8585 / CBS 2359 / DSM 70799 / NBRC 1267 / NRRL Y-1140 / WM37</strain>
    </source>
</reference>
<feature type="domain" description="U3 small nucleolar RNA-associated protein 20 C-terminal" evidence="4">
    <location>
        <begin position="2227"/>
        <end position="2478"/>
    </location>
</feature>
<evidence type="ECO:0000259" key="4">
    <source>
        <dbReference type="Pfam" id="PF23099"/>
    </source>
</evidence>
<dbReference type="InterPro" id="IPR016024">
    <property type="entry name" value="ARM-type_fold"/>
</dbReference>
<dbReference type="PANTHER" id="PTHR17695">
    <property type="entry name" value="SMALL SUBUNIT PROCESSOME COMPONENT 20 HOMOLOG"/>
    <property type="match status" value="1"/>
</dbReference>
<dbReference type="PaxDb" id="284590-Q6CMV4"/>
<dbReference type="Pfam" id="PF20416">
    <property type="entry name" value="UTP20"/>
    <property type="match status" value="1"/>
</dbReference>
<dbReference type="InterPro" id="IPR011430">
    <property type="entry name" value="UTP20_N"/>
</dbReference>
<dbReference type="Gene3D" id="1.25.10.10">
    <property type="entry name" value="Leucine-rich Repeat Variant"/>
    <property type="match status" value="3"/>
</dbReference>
<dbReference type="FunCoup" id="Q6CMV4">
    <property type="interactions" value="1111"/>
</dbReference>
<sequence>MGKQKTTTKSTKRYRYSSFKDKIDDLKIEPARNLDRRVHDDVETSHFLSSFEHWKDINLSGNFGSFMDSVEKLVQTLPQLLYHEDEIFANLEQYIDKHDERSLQPLCDLLAQFCHDLGPDFMKFYERAVTCLINLLEAATEFENSNVFEWGFNCLAYIFKYLSRSLTQNLTPTFDLLFPLLSHKKEYLSRFSAEALSFLIRKSPQKHLATFVTFSFQKLCLLKNDNFYDGLQTLFGESLKSTSEALHSRSNIIFQTLLQIAFEKNSDIVCVSLLCDIILDITRHTSAENIQSLYDLILEFLDENLNGSSAAVGKTLRMLSTLSFAESGRKVPSWEKLSGVLRKATQHDSLNESHADLVSFTFAIVLRNADVKTLTSLHKYMFELYLTKFSAHFIEFFKISMDIDKGKVLSFNGLKYLQKYVNNCWADGAQKIALFLLESESSQDLDLVNHLSAPEFATQLLKDISDANVNDEQEIFSVYWKLIILKTLKQEDEEIIMHLLERVFQKDVLSDFEKDFVGFLLQALTFKITSSESVMAAKLLNILVPRIIELQNSRYFIEGISHVLSYLEDDTDILKSLSKILPILTDNLLLPDKTIRYETLKFIISVLEKQGNSVPQLFYDLRILEEIPLDLHTSRDITLRVRKLGADFAKMEAEDLLTNVFFKHMFGLLTVRFSPIWEAIYEIIPEVYTKNQSLVWSLAMRFLTVLDETKDVKYYSISNNIDLQEPFWTVSINRMNDSILASDKVFKKYSASDSTILDVLEERRNSMVYPSLIRSQIFKVLLSIPSLAERHSRDIVPFLFNEEESEEIFITEDQPSMDVLIPTASQWTESDRNLLLKLVGKFKNIKSIYKSEEVHDRLMALLSSRTTEVQKLALDALFCYKESHITKYRENLKNLLDDTLFKDEITKFLATDDTKTIQKQDEEAVMGYIVRILFGRVQTPNTSGLKKSRKTAVITILPSLENRYIIQFLQLATGKFKYEYFFENGNKIDLTYATSLTLRKMLGFINVVNSSLAVLGSQYPDVMKTVIRPLIYAINMSNFIVSEKSDEQFVEKVASNLRQIGHKCLHNLFSQLGDVLDWRPFTADIFNNVITPRLEKFEDENLQQVSSVMKIITYWAEQKSLYSFLYFDDLSAVAALMKTLQNSNAKESVVGVILNFCNKIINNPDQDPKYVELIIMIVTICLQQLPVLLQRCTESTVISAAVDLLLNITELGYVEDNETRELLVGSLTQALQKDLSQFTVKDKVKLLKTLSTLMDNFDCSFSQVEPLYIAASKLYRSYSDKDLRQALNNIFVSIGARFNEYEAVGALLADLNSYSTSRMREYDFERRLPAFKRFTEKECDSYTEMQWLPVIYSCLFFINDTQELAIRTNASHTLNRFVDCMNSKLSVEDASAYIDIMKTIILPNIRSGLRKNIEEIQNEYISLIAYIVTNSQYLFEIEDMKVLLHNGDEEADFFVNINHIQLHRRQRAVRRLKDYAPKLSDNSISHYLIPMVERYVFSTEEKYRNIGNETLITIGTLSNYMSWNQYKALFRRYSSMLKKNTEKQKEVVSLLVNISVSLKNSLQAMRTGDESLPTLRKFPKSYQEPEAFITKDIFPSLSKILSTRDDETIVSRVHLSEALVNLALGLEKDDTAALLPGILTSVCQVLRSRSEELREAVRKNLANLTVILGPQYLSFVIKELKSALTRGSQIHVLSYSLHFVLMSISETLVHGDLDESVGMIVDVIMEDIFGAAGQEKDAEGYTSKMKEVKFNKSYDTGELVTSNITLPMFGSLLRPVNVLLHERLALKSQNKLNELLRRYALGLNHNQEASSPDVLKLCYEIFNQSHSDKSNRPNKVRTTKDERADFFLVDLNFKSGTVQNDTTIYAHTLQKFSLDLLRTAVTKNANLMEVKYLQPFIPLMKETLVSDNEGVVMATLRLLTIIIKLDFEEEAEAIFKNCARKVLEIVKNSPSTSSDLCQMGLKFLSVMLRHKDIQLKDTALGYLLGRLQPDLMEPSKQGLAFNFVKALLSKHIVLPELYDVVDNIAEIMVTNHSKEIRDVARGVYYHFLMEYDQSKGRLEKQFRFMLNNLQYPSQEGRQSVLELVNLVINKSGAELVKKISSSFFVSLANVCVQDDAPKCREMASVLLASLFEKLGKANVKEIEKFITAWLKQADNEQFLSLGLKIYKIYLNKLGAGVNPSLDTLAITRVKSIISNTNVGSDSSWDLVYTALSVFTVYVAKNEGQAFSSEFDETWKQIANCLLYPHSWVRLSAVRLVNQLINNLSKLEAPLDDYQIQTIAYRIFRLLGAPKLPENLSSVAVKTLLVIIMKWNENNTPYIHNSEENSVSRYSNAIEFAIARTGWIIRSEDNPNDSHNSKKAAIQLAALTMQILSSERLSEEAEKFIMPLYMYVETNVNRLDEDQEELHNLAQECIKILESKISVSAFTSAYASVKQQVIKRREERRAKRAVLAVRAPDVAANRKLKKHARSREKRKHEKDENGFYQRKNKKRRIP</sequence>
<dbReference type="InterPro" id="IPR052575">
    <property type="entry name" value="SSU_processome_comp_20"/>
</dbReference>
<organism evidence="5 6">
    <name type="scientific">Kluyveromyces lactis (strain ATCC 8585 / CBS 2359 / DSM 70799 / NBRC 1267 / NRRL Y-1140 / WM37)</name>
    <name type="common">Yeast</name>
    <name type="synonym">Candida sphaerica</name>
    <dbReference type="NCBI Taxonomy" id="284590"/>
    <lineage>
        <taxon>Eukaryota</taxon>
        <taxon>Fungi</taxon>
        <taxon>Dikarya</taxon>
        <taxon>Ascomycota</taxon>
        <taxon>Saccharomycotina</taxon>
        <taxon>Saccharomycetes</taxon>
        <taxon>Saccharomycetales</taxon>
        <taxon>Saccharomycetaceae</taxon>
        <taxon>Kluyveromyces</taxon>
    </lineage>
</organism>
<dbReference type="InterPro" id="IPR057525">
    <property type="entry name" value="UTP20_C"/>
</dbReference>
<evidence type="ECO:0000256" key="1">
    <source>
        <dbReference type="SAM" id="MobiDB-lite"/>
    </source>
</evidence>
<accession>Q6CMV4</accession>
<feature type="domain" description="U3 small nucleolar RNA-associated protein 20 N-terminal" evidence="2">
    <location>
        <begin position="826"/>
        <end position="1412"/>
    </location>
</feature>
<proteinExistence type="predicted"/>
<feature type="domain" description="U3 small nucleolar RNA-associated protein 20" evidence="3">
    <location>
        <begin position="1605"/>
        <end position="1821"/>
    </location>
</feature>
<gene>
    <name evidence="5" type="ORF">KLLA0_E17425g</name>
</gene>
<feature type="compositionally biased region" description="Basic residues" evidence="1">
    <location>
        <begin position="2461"/>
        <end position="2475"/>
    </location>
</feature>
<name>Q6CMV4_KLULA</name>
<dbReference type="Pfam" id="PF07539">
    <property type="entry name" value="UTP20_N"/>
    <property type="match status" value="1"/>
</dbReference>
<keyword evidence="6" id="KW-1185">Reference proteome</keyword>
<dbReference type="HOGENOM" id="CLU_000327_0_0_1"/>
<dbReference type="InParanoid" id="Q6CMV4"/>
<dbReference type="PANTHER" id="PTHR17695:SF11">
    <property type="entry name" value="SMALL SUBUNIT PROCESSOME COMPONENT 20 HOMOLOG"/>
    <property type="match status" value="1"/>
</dbReference>
<dbReference type="OMA" id="EGLMAMF"/>
<evidence type="ECO:0000313" key="5">
    <source>
        <dbReference type="EMBL" id="CAG99822.1"/>
    </source>
</evidence>
<dbReference type="eggNOG" id="KOG1823">
    <property type="taxonomic scope" value="Eukaryota"/>
</dbReference>
<dbReference type="EMBL" id="CR382125">
    <property type="protein sequence ID" value="CAG99822.1"/>
    <property type="molecule type" value="Genomic_DNA"/>
</dbReference>
<feature type="region of interest" description="Disordered" evidence="1">
    <location>
        <begin position="2460"/>
        <end position="2493"/>
    </location>
</feature>
<evidence type="ECO:0000259" key="2">
    <source>
        <dbReference type="Pfam" id="PF07539"/>
    </source>
</evidence>
<protein>
    <submittedName>
        <fullName evidence="5">KLLA0E17425p</fullName>
    </submittedName>
</protein>
<dbReference type="GO" id="GO:0032040">
    <property type="term" value="C:small-subunit processome"/>
    <property type="evidence" value="ECO:0007669"/>
    <property type="project" value="TreeGrafter"/>
</dbReference>
<evidence type="ECO:0000313" key="6">
    <source>
        <dbReference type="Proteomes" id="UP000000598"/>
    </source>
</evidence>
<dbReference type="Proteomes" id="UP000000598">
    <property type="component" value="Chromosome E"/>
</dbReference>